<protein>
    <submittedName>
        <fullName evidence="2">Uncharacterized protein</fullName>
    </submittedName>
</protein>
<evidence type="ECO:0000313" key="2">
    <source>
        <dbReference type="EMBL" id="APC96565.1"/>
    </source>
</evidence>
<dbReference type="KEGG" id="frc:KX01_1039"/>
<accession>A0A1J0KS17</accession>
<gene>
    <name evidence="2" type="ORF">KX01_1039</name>
</gene>
<keyword evidence="1" id="KW-0732">Signal</keyword>
<evidence type="ECO:0000313" key="3">
    <source>
        <dbReference type="Proteomes" id="UP000182521"/>
    </source>
</evidence>
<reference evidence="3" key="1">
    <citation type="submission" date="2014-10" db="EMBL/GenBank/DDBJ databases">
        <authorList>
            <person name="Kuske C.R."/>
            <person name="Challacombe J.F."/>
            <person name="Daligault H.E."/>
            <person name="Davenport K.W."/>
            <person name="Johnson S.L."/>
            <person name="Siddaramappa S."/>
            <person name="Petersen J.M."/>
        </authorList>
    </citation>
    <scope>NUCLEOTIDE SEQUENCE [LARGE SCALE GENOMIC DNA]</scope>
    <source>
        <strain evidence="3">CA97-1460</strain>
    </source>
</reference>
<dbReference type="RefSeq" id="WP_071663966.1">
    <property type="nucleotide sequence ID" value="NZ_CP009654.1"/>
</dbReference>
<sequence>MIKRSVFKKTLLALGLMTIPTLSSATVVFEAQLDDELSDTLYFGSAAYLDTSCKILSLNSDKVAASCDVSFGTGKIAIPILNSSTNKQVSQLLVSDPLIGSATITLRDPNNYDFISYCDTSGQCTNDPITRYYLLANPIDGTPNYPGQKATIIVKRI</sequence>
<feature type="chain" id="PRO_5009614013" evidence="1">
    <location>
        <begin position="26"/>
        <end position="157"/>
    </location>
</feature>
<feature type="signal peptide" evidence="1">
    <location>
        <begin position="1"/>
        <end position="25"/>
    </location>
</feature>
<keyword evidence="3" id="KW-1185">Reference proteome</keyword>
<dbReference type="Proteomes" id="UP000182521">
    <property type="component" value="Chromosome"/>
</dbReference>
<name>A0A1J0KS17_9GAMM</name>
<proteinExistence type="predicted"/>
<organism evidence="2 3">
    <name type="scientific">Francisella frigiditurris</name>
    <dbReference type="NCBI Taxonomy" id="1542390"/>
    <lineage>
        <taxon>Bacteria</taxon>
        <taxon>Pseudomonadati</taxon>
        <taxon>Pseudomonadota</taxon>
        <taxon>Gammaproteobacteria</taxon>
        <taxon>Thiotrichales</taxon>
        <taxon>Francisellaceae</taxon>
        <taxon>Francisella</taxon>
    </lineage>
</organism>
<dbReference type="AlphaFoldDB" id="A0A1J0KS17"/>
<dbReference type="OrthoDB" id="9881304at2"/>
<dbReference type="EMBL" id="CP009654">
    <property type="protein sequence ID" value="APC96565.1"/>
    <property type="molecule type" value="Genomic_DNA"/>
</dbReference>
<evidence type="ECO:0000256" key="1">
    <source>
        <dbReference type="SAM" id="SignalP"/>
    </source>
</evidence>